<evidence type="ECO:0000313" key="3">
    <source>
        <dbReference type="EMBL" id="KAL1534218.1"/>
    </source>
</evidence>
<evidence type="ECO:0000313" key="4">
    <source>
        <dbReference type="Proteomes" id="UP001567538"/>
    </source>
</evidence>
<dbReference type="EC" id="3.4.22.34" evidence="3"/>
<organism evidence="3 4">
    <name type="scientific">Salvia divinorum</name>
    <name type="common">Maria pastora</name>
    <name type="synonym">Diviner's sage</name>
    <dbReference type="NCBI Taxonomy" id="28513"/>
    <lineage>
        <taxon>Eukaryota</taxon>
        <taxon>Viridiplantae</taxon>
        <taxon>Streptophyta</taxon>
        <taxon>Embryophyta</taxon>
        <taxon>Tracheophyta</taxon>
        <taxon>Spermatophyta</taxon>
        <taxon>Magnoliopsida</taxon>
        <taxon>eudicotyledons</taxon>
        <taxon>Gunneridae</taxon>
        <taxon>Pentapetalae</taxon>
        <taxon>asterids</taxon>
        <taxon>lamiids</taxon>
        <taxon>Lamiales</taxon>
        <taxon>Lamiaceae</taxon>
        <taxon>Nepetoideae</taxon>
        <taxon>Mentheae</taxon>
        <taxon>Salviinae</taxon>
        <taxon>Salvia</taxon>
        <taxon>Salvia subgen. Calosphace</taxon>
    </lineage>
</organism>
<gene>
    <name evidence="3" type="ORF">AAHA92_30426</name>
</gene>
<dbReference type="PANTHER" id="PTHR12000">
    <property type="entry name" value="HEMOGLOBINASE FAMILY MEMBER"/>
    <property type="match status" value="1"/>
</dbReference>
<dbReference type="GO" id="GO:0004197">
    <property type="term" value="F:cysteine-type endopeptidase activity"/>
    <property type="evidence" value="ECO:0007669"/>
    <property type="project" value="UniProtKB-EC"/>
</dbReference>
<dbReference type="Gene3D" id="1.10.132.130">
    <property type="match status" value="1"/>
</dbReference>
<accession>A0ABD1FT95</accession>
<comment type="caution">
    <text evidence="3">The sequence shown here is derived from an EMBL/GenBank/DDBJ whole genome shotgun (WGS) entry which is preliminary data.</text>
</comment>
<dbReference type="EMBL" id="JBEAFC010000012">
    <property type="protein sequence ID" value="KAL1534218.1"/>
    <property type="molecule type" value="Genomic_DNA"/>
</dbReference>
<keyword evidence="4" id="KW-1185">Reference proteome</keyword>
<feature type="domain" description="Legumain prodomain" evidence="2">
    <location>
        <begin position="90"/>
        <end position="159"/>
    </location>
</feature>
<protein>
    <submittedName>
        <fullName evidence="3">Legumain</fullName>
        <ecNumber evidence="3">3.4.22.34</ecNumber>
    </submittedName>
</protein>
<dbReference type="AlphaFoldDB" id="A0ABD1FT95"/>
<keyword evidence="3" id="KW-0378">Hydrolase</keyword>
<evidence type="ECO:0000259" key="2">
    <source>
        <dbReference type="Pfam" id="PF20985"/>
    </source>
</evidence>
<dbReference type="InterPro" id="IPR048501">
    <property type="entry name" value="Legum_prodom"/>
</dbReference>
<evidence type="ECO:0000256" key="1">
    <source>
        <dbReference type="ARBA" id="ARBA00009941"/>
    </source>
</evidence>
<dbReference type="InterPro" id="IPR046427">
    <property type="entry name" value="Legumain_prodom_sf"/>
</dbReference>
<dbReference type="Pfam" id="PF20985">
    <property type="entry name" value="Legum_prodom"/>
    <property type="match status" value="1"/>
</dbReference>
<sequence>MEDTESHYRRKRTLKQQYQVTLYNHVMKYGDMNISLHSTTFSNLGNHSYESQVDQWEADLFYFQNEITIFYIWLLNAAMEGSIKKLNVKQKLDEAMAHRTHVDTTIELIRKLLFGVEKGNEVLNTVRESVIGDWDCLKYMIQEYETQCGFQCGYGLKHELASPVSVMWKKLRKHPPKPAFTDHYPLAASPCHRVLNFHCVMLQF</sequence>
<proteinExistence type="inferred from homology"/>
<dbReference type="InterPro" id="IPR001096">
    <property type="entry name" value="Peptidase_C13"/>
</dbReference>
<comment type="similarity">
    <text evidence="1">Belongs to the peptidase C13 family.</text>
</comment>
<name>A0ABD1FT95_SALDI</name>
<dbReference type="Proteomes" id="UP001567538">
    <property type="component" value="Unassembled WGS sequence"/>
</dbReference>
<dbReference type="PANTHER" id="PTHR12000:SF42">
    <property type="entry name" value="LEGUMAIN"/>
    <property type="match status" value="1"/>
</dbReference>
<reference evidence="3 4" key="1">
    <citation type="submission" date="2024-06" db="EMBL/GenBank/DDBJ databases">
        <title>A chromosome level genome sequence of Diviner's sage (Salvia divinorum).</title>
        <authorList>
            <person name="Ford S.A."/>
            <person name="Ro D.-K."/>
            <person name="Ness R.W."/>
            <person name="Phillips M.A."/>
        </authorList>
    </citation>
    <scope>NUCLEOTIDE SEQUENCE [LARGE SCALE GENOMIC DNA]</scope>
    <source>
        <strain evidence="3">SAF-2024a</strain>
        <tissue evidence="3">Leaf</tissue>
    </source>
</reference>